<accession>A0A839RH80</accession>
<dbReference type="PANTHER" id="PTHR10344:SF4">
    <property type="entry name" value="UMP-CMP KINASE 2, MITOCHONDRIAL"/>
    <property type="match status" value="1"/>
</dbReference>
<dbReference type="GO" id="GO:0006227">
    <property type="term" value="P:dUDP biosynthetic process"/>
    <property type="evidence" value="ECO:0007669"/>
    <property type="project" value="TreeGrafter"/>
</dbReference>
<dbReference type="Gene3D" id="3.40.50.300">
    <property type="entry name" value="P-loop containing nucleotide triphosphate hydrolases"/>
    <property type="match status" value="1"/>
</dbReference>
<dbReference type="GO" id="GO:0006235">
    <property type="term" value="P:dTTP biosynthetic process"/>
    <property type="evidence" value="ECO:0007669"/>
    <property type="project" value="TreeGrafter"/>
</dbReference>
<organism evidence="6 7">
    <name type="scientific">Hoyosella altamirensis</name>
    <dbReference type="NCBI Taxonomy" id="616997"/>
    <lineage>
        <taxon>Bacteria</taxon>
        <taxon>Bacillati</taxon>
        <taxon>Actinomycetota</taxon>
        <taxon>Actinomycetes</taxon>
        <taxon>Mycobacteriales</taxon>
        <taxon>Hoyosellaceae</taxon>
        <taxon>Hoyosella</taxon>
    </lineage>
</organism>
<dbReference type="GO" id="GO:0005524">
    <property type="term" value="F:ATP binding"/>
    <property type="evidence" value="ECO:0007669"/>
    <property type="project" value="UniProtKB-KW"/>
</dbReference>
<comment type="similarity">
    <text evidence="1">Belongs to the thymidylate kinase family.</text>
</comment>
<keyword evidence="4" id="KW-0067">ATP-binding</keyword>
<keyword evidence="3" id="KW-0547">Nucleotide-binding</keyword>
<evidence type="ECO:0000256" key="1">
    <source>
        <dbReference type="ARBA" id="ARBA00009776"/>
    </source>
</evidence>
<dbReference type="InterPro" id="IPR039430">
    <property type="entry name" value="Thymidylate_kin-like_dom"/>
</dbReference>
<sequence length="211" mass="22855">MGELIALEGLDGAGKRTLTAKLVVELEAAGARVATLAFPRYGESIHADIAAEALRGQHGDLAASVHGMAMLFALDREEAKSHLCRLCSDNDVVILDRYVASNAAYGAARLRENSDGPFVQWIENLEFGRFRLPLPARQMFLGVPVELAQRRAAGREGSEPGRERDIFERDGGLQQRTADVYSALAAAAWVSPWRVLSATDPGAELAQWILG</sequence>
<dbReference type="EMBL" id="JACHWS010000001">
    <property type="protein sequence ID" value="MBB3035639.1"/>
    <property type="molecule type" value="Genomic_DNA"/>
</dbReference>
<dbReference type="AlphaFoldDB" id="A0A839RH80"/>
<dbReference type="OrthoDB" id="9774907at2"/>
<dbReference type="Proteomes" id="UP000567922">
    <property type="component" value="Unassembled WGS sequence"/>
</dbReference>
<dbReference type="NCBIfam" id="NF005923">
    <property type="entry name" value="PRK07933.1"/>
    <property type="match status" value="1"/>
</dbReference>
<dbReference type="GO" id="GO:0004798">
    <property type="term" value="F:dTMP kinase activity"/>
    <property type="evidence" value="ECO:0007669"/>
    <property type="project" value="TreeGrafter"/>
</dbReference>
<name>A0A839RH80_9ACTN</name>
<feature type="domain" description="Thymidylate kinase-like" evidence="5">
    <location>
        <begin position="7"/>
        <end position="185"/>
    </location>
</feature>
<evidence type="ECO:0000313" key="6">
    <source>
        <dbReference type="EMBL" id="MBB3035639.1"/>
    </source>
</evidence>
<comment type="caution">
    <text evidence="6">The sequence shown here is derived from an EMBL/GenBank/DDBJ whole genome shotgun (WGS) entry which is preliminary data.</text>
</comment>
<gene>
    <name evidence="6" type="ORF">FHU29_000073</name>
</gene>
<keyword evidence="6" id="KW-0808">Transferase</keyword>
<evidence type="ECO:0000256" key="2">
    <source>
        <dbReference type="ARBA" id="ARBA00017144"/>
    </source>
</evidence>
<proteinExistence type="inferred from homology"/>
<dbReference type="GO" id="GO:0006233">
    <property type="term" value="P:dTDP biosynthetic process"/>
    <property type="evidence" value="ECO:0007669"/>
    <property type="project" value="TreeGrafter"/>
</dbReference>
<evidence type="ECO:0000256" key="3">
    <source>
        <dbReference type="ARBA" id="ARBA00022741"/>
    </source>
</evidence>
<reference evidence="6 7" key="1">
    <citation type="submission" date="2020-08" db="EMBL/GenBank/DDBJ databases">
        <title>Sequencing the genomes of 1000 actinobacteria strains.</title>
        <authorList>
            <person name="Klenk H.-P."/>
        </authorList>
    </citation>
    <scope>NUCLEOTIDE SEQUENCE [LARGE SCALE GENOMIC DNA]</scope>
    <source>
        <strain evidence="6 7">DSM 45258</strain>
    </source>
</reference>
<dbReference type="CDD" id="cd01672">
    <property type="entry name" value="TMPK"/>
    <property type="match status" value="1"/>
</dbReference>
<evidence type="ECO:0000256" key="4">
    <source>
        <dbReference type="ARBA" id="ARBA00022840"/>
    </source>
</evidence>
<evidence type="ECO:0000259" key="5">
    <source>
        <dbReference type="Pfam" id="PF02223"/>
    </source>
</evidence>
<evidence type="ECO:0000313" key="7">
    <source>
        <dbReference type="Proteomes" id="UP000567922"/>
    </source>
</evidence>
<protein>
    <recommendedName>
        <fullName evidence="2">Thymidylate kinase</fullName>
    </recommendedName>
</protein>
<dbReference type="RefSeq" id="WP_064440660.1">
    <property type="nucleotide sequence ID" value="NZ_BDDI01000009.1"/>
</dbReference>
<keyword evidence="6" id="KW-0418">Kinase</keyword>
<dbReference type="PANTHER" id="PTHR10344">
    <property type="entry name" value="THYMIDYLATE KINASE"/>
    <property type="match status" value="1"/>
</dbReference>
<dbReference type="GO" id="GO:0005829">
    <property type="term" value="C:cytosol"/>
    <property type="evidence" value="ECO:0007669"/>
    <property type="project" value="TreeGrafter"/>
</dbReference>
<keyword evidence="7" id="KW-1185">Reference proteome</keyword>
<dbReference type="InterPro" id="IPR027417">
    <property type="entry name" value="P-loop_NTPase"/>
</dbReference>
<dbReference type="Pfam" id="PF02223">
    <property type="entry name" value="Thymidylate_kin"/>
    <property type="match status" value="1"/>
</dbReference>
<dbReference type="SUPFAM" id="SSF52540">
    <property type="entry name" value="P-loop containing nucleoside triphosphate hydrolases"/>
    <property type="match status" value="1"/>
</dbReference>